<dbReference type="EMBL" id="BPLR01013698">
    <property type="protein sequence ID" value="GIY63043.1"/>
    <property type="molecule type" value="Genomic_DNA"/>
</dbReference>
<dbReference type="Proteomes" id="UP001054945">
    <property type="component" value="Unassembled WGS sequence"/>
</dbReference>
<protein>
    <submittedName>
        <fullName evidence="1">Uncharacterized protein</fullName>
    </submittedName>
</protein>
<organism evidence="1 2">
    <name type="scientific">Caerostris extrusa</name>
    <name type="common">Bark spider</name>
    <name type="synonym">Caerostris bankana</name>
    <dbReference type="NCBI Taxonomy" id="172846"/>
    <lineage>
        <taxon>Eukaryota</taxon>
        <taxon>Metazoa</taxon>
        <taxon>Ecdysozoa</taxon>
        <taxon>Arthropoda</taxon>
        <taxon>Chelicerata</taxon>
        <taxon>Arachnida</taxon>
        <taxon>Araneae</taxon>
        <taxon>Araneomorphae</taxon>
        <taxon>Entelegynae</taxon>
        <taxon>Araneoidea</taxon>
        <taxon>Araneidae</taxon>
        <taxon>Caerostris</taxon>
    </lineage>
</organism>
<dbReference type="AlphaFoldDB" id="A0AAV4UZ60"/>
<proteinExistence type="predicted"/>
<accession>A0AAV4UZ60</accession>
<comment type="caution">
    <text evidence="1">The sequence shown here is derived from an EMBL/GenBank/DDBJ whole genome shotgun (WGS) entry which is preliminary data.</text>
</comment>
<gene>
    <name evidence="1" type="ORF">CEXT_2101</name>
</gene>
<name>A0AAV4UZ60_CAEEX</name>
<reference evidence="1 2" key="1">
    <citation type="submission" date="2021-06" db="EMBL/GenBank/DDBJ databases">
        <title>Caerostris extrusa draft genome.</title>
        <authorList>
            <person name="Kono N."/>
            <person name="Arakawa K."/>
        </authorList>
    </citation>
    <scope>NUCLEOTIDE SEQUENCE [LARGE SCALE GENOMIC DNA]</scope>
</reference>
<keyword evidence="2" id="KW-1185">Reference proteome</keyword>
<evidence type="ECO:0000313" key="1">
    <source>
        <dbReference type="EMBL" id="GIY63043.1"/>
    </source>
</evidence>
<evidence type="ECO:0000313" key="2">
    <source>
        <dbReference type="Proteomes" id="UP001054945"/>
    </source>
</evidence>
<sequence>MEISSMEQIVAKKDFISLHDFGLQAHLHFCQFELTQSEKRGEVENRHPKYSNWPYFPPPNATTVSGEERAINTQRLCPNFQSYAQVVRNYSNYKNLIFQKVKADVLIFNMKHYPIEYIPD</sequence>